<feature type="compositionally biased region" description="Low complexity" evidence="1">
    <location>
        <begin position="590"/>
        <end position="601"/>
    </location>
</feature>
<feature type="compositionally biased region" description="Pro residues" evidence="1">
    <location>
        <begin position="546"/>
        <end position="555"/>
    </location>
</feature>
<dbReference type="Gene3D" id="3.90.176.10">
    <property type="entry name" value="Toxin ADP-ribosyltransferase, Chain A, domain 1"/>
    <property type="match status" value="1"/>
</dbReference>
<dbReference type="RefSeq" id="WP_392816781.1">
    <property type="nucleotide sequence ID" value="NZ_JBICYV010000004.1"/>
</dbReference>
<feature type="region of interest" description="Disordered" evidence="1">
    <location>
        <begin position="543"/>
        <end position="679"/>
    </location>
</feature>
<keyword evidence="3" id="KW-1185">Reference proteome</keyword>
<accession>A0ABW7B3Y0</accession>
<evidence type="ECO:0000313" key="2">
    <source>
        <dbReference type="EMBL" id="MFG3010594.1"/>
    </source>
</evidence>
<evidence type="ECO:0000313" key="3">
    <source>
        <dbReference type="Proteomes" id="UP001604267"/>
    </source>
</evidence>
<feature type="region of interest" description="Disordered" evidence="1">
    <location>
        <begin position="448"/>
        <end position="474"/>
    </location>
</feature>
<evidence type="ECO:0008006" key="4">
    <source>
        <dbReference type="Google" id="ProtNLM"/>
    </source>
</evidence>
<dbReference type="Proteomes" id="UP001604267">
    <property type="component" value="Unassembled WGS sequence"/>
</dbReference>
<evidence type="ECO:0000256" key="1">
    <source>
        <dbReference type="SAM" id="MobiDB-lite"/>
    </source>
</evidence>
<gene>
    <name evidence="2" type="ORF">ACGFZB_09050</name>
</gene>
<feature type="compositionally biased region" description="Low complexity" evidence="1">
    <location>
        <begin position="458"/>
        <end position="474"/>
    </location>
</feature>
<sequence>MRTLASRWAGPSRPSRSGPLYLLASDAEESARLAATADALSGGEHDQATVVVSASIAESTVLWQHLAPVLDECSRSGITGVRLLWAGAGADLPGRPAPARRVADTWGMEVVAPAGPVVVAPGGSLFTPAEPGGWRHFAPGLGPRPLGLRHPVPSWEDAAARLTADAVDGHVVEPVPAGVLIRTAGPVPDAERAVGASIPVDEHRLAVVVGTPGTPPVSARALAELLALLPSRARAAARLVPGDGRDLLGGGQETADLLGTEVEVVSGVPVLLERADGAGEDWAVVLIGADGEPTWRPYVEAVACLPTPGGPAPGSPAPDGPAPAPRVLRWRPPVAGLAAGPRDGVLLLDDVWQVAVTRAGLWVGPHGDVPAEASGRALATETVTVHVGAPGQRLDDELWPVLDTLMEELEPSVRARTTLHVLGRCSPQGRRLLRRLTERRGLALEYRQDGGAEEAEAAAEPAQAAPHADADTAQAPWHASPMSVRVRRVSAPPAPVLDTPAVPAAAAVRAPVPPGYAEALAASRSVGGVGGRSVPVPWKVAREAPTAPPTAPTAPAPTSTQSTAHTPTPPRPPAPRPQPPALTPSPTPTRPTTQGPAPARPTAHEPAPVRPTGHESAPVRSSGQGPVPVRPTPHQPAPARPTAQIPASDPPATQAPAPAQPPTPTPEHSSAPTTPGRRATLPVRVTPLHRSGPADRQAVQALAGEQWWQQQAAVSRTLMVVPGLRMHQQTDEAPADLVAVRCFLTLDDGPLSWTWLERRLTLGADEALPYLSCLASGLRRLPSYRGVVVRDAGTLPPEASTLPPGTELCEPGPVGTLALDGAPASAADRYLIWSVTGRRVRSLFTAGPAGHGEEVVFGPGTRFRVLGTQGRPGAMTVLLREVTDGGPAARPGEQEAQDRAALGALRQAAGRDPAAGTAASWPPRLAGQLAERPPDADHRA</sequence>
<comment type="caution">
    <text evidence="2">The sequence shown here is derived from an EMBL/GenBank/DDBJ whole genome shotgun (WGS) entry which is preliminary data.</text>
</comment>
<feature type="region of interest" description="Disordered" evidence="1">
    <location>
        <begin position="906"/>
        <end position="940"/>
    </location>
</feature>
<name>A0ABW7B3Y0_9ACTN</name>
<feature type="compositionally biased region" description="Pro residues" evidence="1">
    <location>
        <begin position="567"/>
        <end position="589"/>
    </location>
</feature>
<proteinExistence type="predicted"/>
<dbReference type="EMBL" id="JBICYV010000004">
    <property type="protein sequence ID" value="MFG3010594.1"/>
    <property type="molecule type" value="Genomic_DNA"/>
</dbReference>
<feature type="compositionally biased region" description="Low complexity" evidence="1">
    <location>
        <begin position="556"/>
        <end position="566"/>
    </location>
</feature>
<protein>
    <recommendedName>
        <fullName evidence="4">Basic proline-rich protein</fullName>
    </recommendedName>
</protein>
<feature type="compositionally biased region" description="Low complexity" evidence="1">
    <location>
        <begin position="906"/>
        <end position="919"/>
    </location>
</feature>
<feature type="compositionally biased region" description="Pro residues" evidence="1">
    <location>
        <begin position="628"/>
        <end position="639"/>
    </location>
</feature>
<reference evidence="2 3" key="1">
    <citation type="submission" date="2024-10" db="EMBL/GenBank/DDBJ databases">
        <title>The Natural Products Discovery Center: Release of the First 8490 Sequenced Strains for Exploring Actinobacteria Biosynthetic Diversity.</title>
        <authorList>
            <person name="Kalkreuter E."/>
            <person name="Kautsar S.A."/>
            <person name="Yang D."/>
            <person name="Bader C.D."/>
            <person name="Teijaro C.N."/>
            <person name="Fluegel L."/>
            <person name="Davis C.M."/>
            <person name="Simpson J.R."/>
            <person name="Lauterbach L."/>
            <person name="Steele A.D."/>
            <person name="Gui C."/>
            <person name="Meng S."/>
            <person name="Li G."/>
            <person name="Viehrig K."/>
            <person name="Ye F."/>
            <person name="Su P."/>
            <person name="Kiefer A.F."/>
            <person name="Nichols A."/>
            <person name="Cepeda A.J."/>
            <person name="Yan W."/>
            <person name="Fan B."/>
            <person name="Jiang Y."/>
            <person name="Adhikari A."/>
            <person name="Zheng C.-J."/>
            <person name="Schuster L."/>
            <person name="Cowan T.M."/>
            <person name="Smanski M.J."/>
            <person name="Chevrette M.G."/>
            <person name="De Carvalho L.P.S."/>
            <person name="Shen B."/>
        </authorList>
    </citation>
    <scope>NUCLEOTIDE SEQUENCE [LARGE SCALE GENOMIC DNA]</scope>
    <source>
        <strain evidence="2 3">NPDC048320</strain>
    </source>
</reference>
<organism evidence="2 3">
    <name type="scientific">Streptomyces cinerochromogenes</name>
    <dbReference type="NCBI Taxonomy" id="66422"/>
    <lineage>
        <taxon>Bacteria</taxon>
        <taxon>Bacillati</taxon>
        <taxon>Actinomycetota</taxon>
        <taxon>Actinomycetes</taxon>
        <taxon>Kitasatosporales</taxon>
        <taxon>Streptomycetaceae</taxon>
        <taxon>Streptomyces</taxon>
    </lineage>
</organism>